<evidence type="ECO:0000313" key="7">
    <source>
        <dbReference type="Proteomes" id="UP000014148"/>
    </source>
</evidence>
<dbReference type="PATRIC" id="fig|1158601.3.peg.3700"/>
<dbReference type="Proteomes" id="UP000014148">
    <property type="component" value="Unassembled WGS sequence"/>
</dbReference>
<dbReference type="InterPro" id="IPR029050">
    <property type="entry name" value="Immunoprotect_excell_Ig-like"/>
</dbReference>
<evidence type="ECO:0000259" key="3">
    <source>
        <dbReference type="Pfam" id="PF11611"/>
    </source>
</evidence>
<evidence type="ECO:0000313" key="6">
    <source>
        <dbReference type="Proteomes" id="UP000013783"/>
    </source>
</evidence>
<feature type="domain" description="DUF4352" evidence="3">
    <location>
        <begin position="64"/>
        <end position="153"/>
    </location>
</feature>
<accession>R2QWL1</accession>
<keyword evidence="7" id="KW-1185">Reference proteome</keyword>
<name>R2QWL1_9ENTE</name>
<evidence type="ECO:0000313" key="4">
    <source>
        <dbReference type="EMBL" id="EOH72846.1"/>
    </source>
</evidence>
<dbReference type="AlphaFoldDB" id="R2QWL1"/>
<protein>
    <recommendedName>
        <fullName evidence="3">DUF4352 domain-containing protein</fullName>
    </recommendedName>
</protein>
<evidence type="ECO:0000256" key="2">
    <source>
        <dbReference type="SAM" id="SignalP"/>
    </source>
</evidence>
<reference evidence="4 6" key="1">
    <citation type="submission" date="2013-02" db="EMBL/GenBank/DDBJ databases">
        <title>The Genome Sequence of Enterococcus malodoratus ATCC_43197.</title>
        <authorList>
            <consortium name="The Broad Institute Genome Sequencing Platform"/>
            <consortium name="The Broad Institute Genome Sequencing Center for Infectious Disease"/>
            <person name="Earl A.M."/>
            <person name="Gilmore M.S."/>
            <person name="Lebreton F."/>
            <person name="Walker B."/>
            <person name="Young S.K."/>
            <person name="Zeng Q."/>
            <person name="Gargeya S."/>
            <person name="Fitzgerald M."/>
            <person name="Haas B."/>
            <person name="Abouelleil A."/>
            <person name="Alvarado L."/>
            <person name="Arachchi H.M."/>
            <person name="Berlin A.M."/>
            <person name="Chapman S.B."/>
            <person name="Dewar J."/>
            <person name="Goldberg J."/>
            <person name="Griggs A."/>
            <person name="Gujja S."/>
            <person name="Hansen M."/>
            <person name="Howarth C."/>
            <person name="Imamovic A."/>
            <person name="Larimer J."/>
            <person name="McCowan C."/>
            <person name="Murphy C."/>
            <person name="Neiman D."/>
            <person name="Pearson M."/>
            <person name="Priest M."/>
            <person name="Roberts A."/>
            <person name="Saif S."/>
            <person name="Shea T."/>
            <person name="Sisk P."/>
            <person name="Sykes S."/>
            <person name="Wortman J."/>
            <person name="Nusbaum C."/>
            <person name="Birren B."/>
        </authorList>
    </citation>
    <scope>NUCLEOTIDE SEQUENCE [LARGE SCALE GENOMIC DNA]</scope>
    <source>
        <strain evidence="4 6">ATCC 43197</strain>
    </source>
</reference>
<evidence type="ECO:0000256" key="1">
    <source>
        <dbReference type="ARBA" id="ARBA00022729"/>
    </source>
</evidence>
<dbReference type="InterPro" id="IPR029051">
    <property type="entry name" value="DUF4352"/>
</dbReference>
<proteinExistence type="predicted"/>
<sequence>MKMKKLMKVLLVCSLLLSVSACSTKEKTASAKKENTEKKAESAKSSLVELSVEDGNYIVPLDKKADGDVKYLSLNVKVTNKSDKKLEISPDDFALYDEDGKKTSNEDVYGSEDRFKTMSYESLSEDKSLTEPIVFKVSKDKKYELHYKPTIFDLDDAEDESKEAGVELKIDQDKYTDGTKEVESLANYYVQSVFFGSEDQKDEKLVLANDLAQEKQAFKEASINCLKGEFEYYQPSTPELDKVITELQNTNRNKGKVTYTFNEFYPDYASVYVRPEVVLFDNVDSESIGEQFVNDNAGKYEEYDDAAERDMEKYLLQELPSKISTSPINTEKDMNGEGYRINMEKKDGKWQVLSEKASGNYDFESLTQTFRGGLYE</sequence>
<feature type="chain" id="PRO_5038345008" description="DUF4352 domain-containing protein" evidence="2">
    <location>
        <begin position="22"/>
        <end position="376"/>
    </location>
</feature>
<feature type="signal peptide" evidence="2">
    <location>
        <begin position="1"/>
        <end position="21"/>
    </location>
</feature>
<dbReference type="Proteomes" id="UP000013783">
    <property type="component" value="Unassembled WGS sequence"/>
</dbReference>
<comment type="caution">
    <text evidence="4">The sequence shown here is derived from an EMBL/GenBank/DDBJ whole genome shotgun (WGS) entry which is preliminary data.</text>
</comment>
<gene>
    <name evidence="5" type="ORF">I585_02915</name>
    <name evidence="4" type="ORF">UAI_03730</name>
</gene>
<dbReference type="OrthoDB" id="2148879at2"/>
<organism evidence="4 6">
    <name type="scientific">Enterococcus malodoratus ATCC 43197</name>
    <dbReference type="NCBI Taxonomy" id="1158601"/>
    <lineage>
        <taxon>Bacteria</taxon>
        <taxon>Bacillati</taxon>
        <taxon>Bacillota</taxon>
        <taxon>Bacilli</taxon>
        <taxon>Lactobacillales</taxon>
        <taxon>Enterococcaceae</taxon>
        <taxon>Enterococcus</taxon>
    </lineage>
</organism>
<evidence type="ECO:0000313" key="5">
    <source>
        <dbReference type="EMBL" id="EOT67394.1"/>
    </source>
</evidence>
<dbReference type="eggNOG" id="ENOG5032ESZ">
    <property type="taxonomic scope" value="Bacteria"/>
</dbReference>
<dbReference type="EMBL" id="AJAK01000028">
    <property type="protein sequence ID" value="EOH72846.1"/>
    <property type="molecule type" value="Genomic_DNA"/>
</dbReference>
<dbReference type="Gene3D" id="2.60.40.1240">
    <property type="match status" value="1"/>
</dbReference>
<keyword evidence="1 2" id="KW-0732">Signal</keyword>
<dbReference type="EMBL" id="ASWA01000003">
    <property type="protein sequence ID" value="EOT67394.1"/>
    <property type="molecule type" value="Genomic_DNA"/>
</dbReference>
<dbReference type="STRING" id="71451.RV07_GL003307"/>
<dbReference type="Pfam" id="PF11611">
    <property type="entry name" value="DUF4352"/>
    <property type="match status" value="1"/>
</dbReference>
<reference evidence="5 7" key="2">
    <citation type="submission" date="2013-03" db="EMBL/GenBank/DDBJ databases">
        <title>The Genome Sequence of Enterococcus malodoratus ATCC_43197 (PacBio/Illumina hybrid assembly).</title>
        <authorList>
            <consortium name="The Broad Institute Genomics Platform"/>
            <consortium name="The Broad Institute Genome Sequencing Center for Infectious Disease"/>
            <person name="Earl A."/>
            <person name="Russ C."/>
            <person name="Gilmore M."/>
            <person name="Surin D."/>
            <person name="Walker B."/>
            <person name="Young S."/>
            <person name="Zeng Q."/>
            <person name="Gargeya S."/>
            <person name="Fitzgerald M."/>
            <person name="Haas B."/>
            <person name="Abouelleil A."/>
            <person name="Allen A.W."/>
            <person name="Alvarado L."/>
            <person name="Arachchi H.M."/>
            <person name="Berlin A.M."/>
            <person name="Chapman S.B."/>
            <person name="Gainer-Dewar J."/>
            <person name="Goldberg J."/>
            <person name="Griggs A."/>
            <person name="Gujja S."/>
            <person name="Hansen M."/>
            <person name="Howarth C."/>
            <person name="Imamovic A."/>
            <person name="Ireland A."/>
            <person name="Larimer J."/>
            <person name="McCowan C."/>
            <person name="Murphy C."/>
            <person name="Pearson M."/>
            <person name="Poon T.W."/>
            <person name="Priest M."/>
            <person name="Roberts A."/>
            <person name="Saif S."/>
            <person name="Shea T."/>
            <person name="Sisk P."/>
            <person name="Sykes S."/>
            <person name="Wortman J."/>
            <person name="Nusbaum C."/>
            <person name="Birren B."/>
        </authorList>
    </citation>
    <scope>NUCLEOTIDE SEQUENCE [LARGE SCALE GENOMIC DNA]</scope>
    <source>
        <strain evidence="5 7">ATCC 43197</strain>
    </source>
</reference>
<dbReference type="PROSITE" id="PS51257">
    <property type="entry name" value="PROKAR_LIPOPROTEIN"/>
    <property type="match status" value="1"/>
</dbReference>